<dbReference type="SUPFAM" id="SSF143100">
    <property type="entry name" value="TTHA1013/TTHA0281-like"/>
    <property type="match status" value="1"/>
</dbReference>
<dbReference type="InterPro" id="IPR049389">
    <property type="entry name" value="TTHA0281-like"/>
</dbReference>
<keyword evidence="2" id="KW-1185">Reference proteome</keyword>
<accession>A0A2N6K527</accession>
<evidence type="ECO:0000313" key="1">
    <source>
        <dbReference type="EMBL" id="PLZ91486.1"/>
    </source>
</evidence>
<gene>
    <name evidence="1" type="ORF">CEN44_08505</name>
</gene>
<dbReference type="InterPro" id="IPR035069">
    <property type="entry name" value="TTHA1013/TTHA0281-like"/>
</dbReference>
<evidence type="ECO:0000313" key="2">
    <source>
        <dbReference type="Proteomes" id="UP000235036"/>
    </source>
</evidence>
<reference evidence="1 2" key="1">
    <citation type="submission" date="2017-08" db="EMBL/GenBank/DDBJ databases">
        <title>Genomes of Fischerella (Mastigocladus) sp. strains.</title>
        <authorList>
            <person name="Miller S.R."/>
        </authorList>
    </citation>
    <scope>NUCLEOTIDE SEQUENCE [LARGE SCALE GENOMIC DNA]</scope>
    <source>
        <strain evidence="1 2">CCMEE 5323</strain>
    </source>
</reference>
<dbReference type="EMBL" id="NRQW01000171">
    <property type="protein sequence ID" value="PLZ91486.1"/>
    <property type="molecule type" value="Genomic_DNA"/>
</dbReference>
<dbReference type="Proteomes" id="UP000235036">
    <property type="component" value="Unassembled WGS sequence"/>
</dbReference>
<dbReference type="Gene3D" id="3.30.160.250">
    <property type="match status" value="1"/>
</dbReference>
<name>A0A2N6K527_FISMU</name>
<protein>
    <submittedName>
        <fullName evidence="1">Type II toxin-antitoxin system HicB family antitoxin</fullName>
    </submittedName>
</protein>
<dbReference type="RefSeq" id="WP_016866239.1">
    <property type="nucleotide sequence ID" value="NZ_CAWNVR010000256.1"/>
</dbReference>
<organism evidence="1 2">
    <name type="scientific">Fischerella muscicola CCMEE 5323</name>
    <dbReference type="NCBI Taxonomy" id="2019572"/>
    <lineage>
        <taxon>Bacteria</taxon>
        <taxon>Bacillati</taxon>
        <taxon>Cyanobacteriota</taxon>
        <taxon>Cyanophyceae</taxon>
        <taxon>Nostocales</taxon>
        <taxon>Hapalosiphonaceae</taxon>
        <taxon>Fischerella</taxon>
    </lineage>
</organism>
<comment type="caution">
    <text evidence="1">The sequence shown here is derived from an EMBL/GenBank/DDBJ whole genome shotgun (WGS) entry which is preliminary data.</text>
</comment>
<dbReference type="Pfam" id="PF21748">
    <property type="entry name" value="UPF0150"/>
    <property type="match status" value="1"/>
</dbReference>
<sequence>MLTNYISAAMHKAIYELLEDGTFYSEIPECPGVWASALTLEACREELQDALEGWIILGLRLGHTLPIIDGIDLNFSKEAA</sequence>
<proteinExistence type="predicted"/>
<dbReference type="AlphaFoldDB" id="A0A2N6K527"/>